<dbReference type="Proteomes" id="UP000754563">
    <property type="component" value="Unassembled WGS sequence"/>
</dbReference>
<dbReference type="Pfam" id="PF00534">
    <property type="entry name" value="Glycos_transf_1"/>
    <property type="match status" value="2"/>
</dbReference>
<accession>A0A955L7A0</accession>
<feature type="domain" description="Glycosyl transferase family 1" evidence="2">
    <location>
        <begin position="612"/>
        <end position="771"/>
    </location>
</feature>
<gene>
    <name evidence="4" type="ORF">KC717_00550</name>
</gene>
<keyword evidence="1 4" id="KW-0808">Transferase</keyword>
<protein>
    <submittedName>
        <fullName evidence="4">Glycosyltransferase</fullName>
        <ecNumber evidence="4">2.4.-.-</ecNumber>
    </submittedName>
</protein>
<dbReference type="EC" id="2.4.-.-" evidence="4"/>
<proteinExistence type="predicted"/>
<reference evidence="4" key="2">
    <citation type="journal article" date="2021" name="Microbiome">
        <title>Successional dynamics and alternative stable states in a saline activated sludge microbial community over 9 years.</title>
        <authorList>
            <person name="Wang Y."/>
            <person name="Ye J."/>
            <person name="Ju F."/>
            <person name="Liu L."/>
            <person name="Boyd J.A."/>
            <person name="Deng Y."/>
            <person name="Parks D.H."/>
            <person name="Jiang X."/>
            <person name="Yin X."/>
            <person name="Woodcroft B.J."/>
            <person name="Tyson G.W."/>
            <person name="Hugenholtz P."/>
            <person name="Polz M.F."/>
            <person name="Zhang T."/>
        </authorList>
    </citation>
    <scope>NUCLEOTIDE SEQUENCE</scope>
    <source>
        <strain evidence="4">HKST-UBA11</strain>
    </source>
</reference>
<dbReference type="EMBL" id="JAGQLH010000004">
    <property type="protein sequence ID" value="MCA9385117.1"/>
    <property type="molecule type" value="Genomic_DNA"/>
</dbReference>
<dbReference type="InterPro" id="IPR001296">
    <property type="entry name" value="Glyco_trans_1"/>
</dbReference>
<dbReference type="Pfam" id="PF13439">
    <property type="entry name" value="Glyco_transf_4"/>
    <property type="match status" value="1"/>
</dbReference>
<dbReference type="GO" id="GO:0016757">
    <property type="term" value="F:glycosyltransferase activity"/>
    <property type="evidence" value="ECO:0007669"/>
    <property type="project" value="UniProtKB-KW"/>
</dbReference>
<dbReference type="PANTHER" id="PTHR46401">
    <property type="entry name" value="GLYCOSYLTRANSFERASE WBBK-RELATED"/>
    <property type="match status" value="1"/>
</dbReference>
<name>A0A955L7A0_9BACT</name>
<dbReference type="GO" id="GO:0009103">
    <property type="term" value="P:lipopolysaccharide biosynthetic process"/>
    <property type="evidence" value="ECO:0007669"/>
    <property type="project" value="TreeGrafter"/>
</dbReference>
<feature type="domain" description="Glycosyl transferase family 1" evidence="2">
    <location>
        <begin position="212"/>
        <end position="374"/>
    </location>
</feature>
<dbReference type="Gene3D" id="3.40.50.2000">
    <property type="entry name" value="Glycogen Phosphorylase B"/>
    <property type="match status" value="4"/>
</dbReference>
<reference evidence="4" key="1">
    <citation type="submission" date="2020-04" db="EMBL/GenBank/DDBJ databases">
        <authorList>
            <person name="Zhang T."/>
        </authorList>
    </citation>
    <scope>NUCLEOTIDE SEQUENCE</scope>
    <source>
        <strain evidence="4">HKST-UBA11</strain>
    </source>
</reference>
<feature type="domain" description="Glycosyltransferase subfamily 4-like N-terminal" evidence="3">
    <location>
        <begin position="433"/>
        <end position="603"/>
    </location>
</feature>
<evidence type="ECO:0000313" key="4">
    <source>
        <dbReference type="EMBL" id="MCA9385117.1"/>
    </source>
</evidence>
<sequence>MKIAIDITSILDQYAHRGIGTYTKQIVRILIQNPHITWHLIGFSSRKVNFATLALQDTNFSHVQFHSIGPVVPSGIFNRKHSKKHILPLLEIIRPDIYFAPHFERGIFKGSWKNIVMIHDLIPIETRIYSQKSSFHNIVKGLFYNYQLKKVLQNSDHFIVNSETTKASLIHHFPQIKNTITVSPLGISPHMIKLDHDPTTCDRILRSYGISDDYILYYGGLEGNKNVDTLITGFSQSSTRESKNISLVIVSNEFKRKIDGTVIPQTAQAKKVYTLVKDLRLAHSIVFTGYVEENDMSTLLSQSKLFCHISEQEGFGLSVLEALSHGVPSIISNIPVYRELFTEGALFVTPQDPTMIAKEIDRLLNNSDLYEELSSHSHYYKTTYTWKATADKTLEVFSTITAPSNKQTRSSQKELKNDYDITFLIPHFFPFKGGAENYTLDIAKNLAKEGKKVAILTSQYDSSLPLKERYLGIDIFRSRLQIGGYYTKTYLGLLLLIMKIKTRNIHAQGFGFIWQDICLICKRFFGTSSTYFINTPHGPFMARSDYSSFEFFIKSSITKLQRLYLNWLYDKVIMVNPHQHEWIHSDYKISRNKIKFLPIGVSPSTSNQIIPQTDRIHISYLGRFHEYKGVMTLLKSIKNLTETTTRFHLTMMGMDAGAYDTMRRFIIESELEEFVTILKSPSNSKRDEVLSKSEIFVLPSDWEAYGIAIVEAMSHGNSIITTKTEGGLYLVKNKINGLLVTYENSKELTLALVQLTQNDSLRHDMITTNRELAKSLTWKYVWKEYASLYQ</sequence>
<dbReference type="AlphaFoldDB" id="A0A955L7A0"/>
<keyword evidence="4" id="KW-0328">Glycosyltransferase</keyword>
<evidence type="ECO:0000259" key="2">
    <source>
        <dbReference type="Pfam" id="PF00534"/>
    </source>
</evidence>
<dbReference type="SUPFAM" id="SSF53756">
    <property type="entry name" value="UDP-Glycosyltransferase/glycogen phosphorylase"/>
    <property type="match status" value="2"/>
</dbReference>
<evidence type="ECO:0000313" key="5">
    <source>
        <dbReference type="Proteomes" id="UP000754563"/>
    </source>
</evidence>
<dbReference type="CDD" id="cd03809">
    <property type="entry name" value="GT4_MtfB-like"/>
    <property type="match status" value="1"/>
</dbReference>
<dbReference type="InterPro" id="IPR028098">
    <property type="entry name" value="Glyco_trans_4-like_N"/>
</dbReference>
<dbReference type="PANTHER" id="PTHR46401:SF2">
    <property type="entry name" value="GLYCOSYLTRANSFERASE WBBK-RELATED"/>
    <property type="match status" value="1"/>
</dbReference>
<dbReference type="CDD" id="cd03801">
    <property type="entry name" value="GT4_PimA-like"/>
    <property type="match status" value="1"/>
</dbReference>
<evidence type="ECO:0000259" key="3">
    <source>
        <dbReference type="Pfam" id="PF13439"/>
    </source>
</evidence>
<organism evidence="4 5">
    <name type="scientific">Candidatus Dojkabacteria bacterium</name>
    <dbReference type="NCBI Taxonomy" id="2099670"/>
    <lineage>
        <taxon>Bacteria</taxon>
        <taxon>Candidatus Dojkabacteria</taxon>
    </lineage>
</organism>
<comment type="caution">
    <text evidence="4">The sequence shown here is derived from an EMBL/GenBank/DDBJ whole genome shotgun (WGS) entry which is preliminary data.</text>
</comment>
<evidence type="ECO:0000256" key="1">
    <source>
        <dbReference type="ARBA" id="ARBA00022679"/>
    </source>
</evidence>